<proteinExistence type="predicted"/>
<evidence type="ECO:0000313" key="2">
    <source>
        <dbReference type="EMBL" id="KAF4592140.1"/>
    </source>
</evidence>
<dbReference type="Proteomes" id="UP000562929">
    <property type="component" value="Unassembled WGS sequence"/>
</dbReference>
<sequence length="141" mass="16500">MPDGHEDYDDDYSGEDDVEDDDDDVQHVQETIFYEALPLGPLPSAPLSLLPPDQRLLISDDYLKSLSSASRDALFETIIDYKLTVELLIRQRWALQRRCYEYRSERDQIEKRFSKLRNHNTGLASKLGLAQQRLQDLRMKR</sequence>
<feature type="region of interest" description="Disordered" evidence="1">
    <location>
        <begin position="1"/>
        <end position="24"/>
    </location>
</feature>
<organism evidence="2 3">
    <name type="scientific">Ophiocordyceps camponoti-floridani</name>
    <dbReference type="NCBI Taxonomy" id="2030778"/>
    <lineage>
        <taxon>Eukaryota</taxon>
        <taxon>Fungi</taxon>
        <taxon>Dikarya</taxon>
        <taxon>Ascomycota</taxon>
        <taxon>Pezizomycotina</taxon>
        <taxon>Sordariomycetes</taxon>
        <taxon>Hypocreomycetidae</taxon>
        <taxon>Hypocreales</taxon>
        <taxon>Ophiocordycipitaceae</taxon>
        <taxon>Ophiocordyceps</taxon>
    </lineage>
</organism>
<comment type="caution">
    <text evidence="2">The sequence shown here is derived from an EMBL/GenBank/DDBJ whole genome shotgun (WGS) entry which is preliminary data.</text>
</comment>
<dbReference type="EMBL" id="JAACLJ010000002">
    <property type="protein sequence ID" value="KAF4592140.1"/>
    <property type="molecule type" value="Genomic_DNA"/>
</dbReference>
<protein>
    <submittedName>
        <fullName evidence="2">Uncharacterized protein</fullName>
    </submittedName>
</protein>
<keyword evidence="3" id="KW-1185">Reference proteome</keyword>
<name>A0A8H4QAJ6_9HYPO</name>
<gene>
    <name evidence="2" type="ORF">GQ602_002439</name>
</gene>
<evidence type="ECO:0000256" key="1">
    <source>
        <dbReference type="SAM" id="MobiDB-lite"/>
    </source>
</evidence>
<dbReference type="OrthoDB" id="10618792at2759"/>
<reference evidence="2 3" key="1">
    <citation type="journal article" date="2020" name="G3 (Bethesda)">
        <title>Genetic Underpinnings of Host Manipulation by Ophiocordyceps as Revealed by Comparative Transcriptomics.</title>
        <authorList>
            <person name="Will I."/>
            <person name="Das B."/>
            <person name="Trinh T."/>
            <person name="Brachmann A."/>
            <person name="Ohm R.A."/>
            <person name="de Bekker C."/>
        </authorList>
    </citation>
    <scope>NUCLEOTIDE SEQUENCE [LARGE SCALE GENOMIC DNA]</scope>
    <source>
        <strain evidence="2 3">EC05</strain>
    </source>
</reference>
<evidence type="ECO:0000313" key="3">
    <source>
        <dbReference type="Proteomes" id="UP000562929"/>
    </source>
</evidence>
<accession>A0A8H4QAJ6</accession>
<dbReference type="AlphaFoldDB" id="A0A8H4QAJ6"/>